<dbReference type="GeneID" id="39589290"/>
<gene>
    <name evidence="1" type="ORF">EHS24_004747</name>
</gene>
<dbReference type="Gene3D" id="3.40.50.1240">
    <property type="entry name" value="Phosphoglycerate mutase-like"/>
    <property type="match status" value="1"/>
</dbReference>
<evidence type="ECO:0000313" key="2">
    <source>
        <dbReference type="Proteomes" id="UP000279236"/>
    </source>
</evidence>
<dbReference type="InterPro" id="IPR029033">
    <property type="entry name" value="His_PPase_superfam"/>
</dbReference>
<dbReference type="GO" id="GO:0005737">
    <property type="term" value="C:cytoplasm"/>
    <property type="evidence" value="ECO:0007669"/>
    <property type="project" value="TreeGrafter"/>
</dbReference>
<dbReference type="SUPFAM" id="SSF53254">
    <property type="entry name" value="Phosphoglycerate mutase-like"/>
    <property type="match status" value="1"/>
</dbReference>
<accession>A0A427Y5Y6</accession>
<name>A0A427Y5Y6_9TREE</name>
<evidence type="ECO:0000313" key="1">
    <source>
        <dbReference type="EMBL" id="RSH86490.1"/>
    </source>
</evidence>
<comment type="caution">
    <text evidence="1">The sequence shown here is derived from an EMBL/GenBank/DDBJ whole genome shotgun (WGS) entry which is preliminary data.</text>
</comment>
<keyword evidence="2" id="KW-1185">Reference proteome</keyword>
<dbReference type="PANTHER" id="PTHR48100:SF54">
    <property type="entry name" value="PHOSPHATASE SPAC5H10.03-RELATED"/>
    <property type="match status" value="1"/>
</dbReference>
<dbReference type="Proteomes" id="UP000279236">
    <property type="component" value="Unassembled WGS sequence"/>
</dbReference>
<reference evidence="1 2" key="1">
    <citation type="submission" date="2018-11" db="EMBL/GenBank/DDBJ databases">
        <title>Genome sequence of Apiotrichum porosum DSM 27194.</title>
        <authorList>
            <person name="Aliyu H."/>
            <person name="Gorte O."/>
            <person name="Ochsenreither K."/>
        </authorList>
    </citation>
    <scope>NUCLEOTIDE SEQUENCE [LARGE SCALE GENOMIC DNA]</scope>
    <source>
        <strain evidence="1 2">DSM 27194</strain>
    </source>
</reference>
<dbReference type="CDD" id="cd07067">
    <property type="entry name" value="HP_PGM_like"/>
    <property type="match status" value="1"/>
</dbReference>
<dbReference type="InterPro" id="IPR050275">
    <property type="entry name" value="PGM_Phosphatase"/>
</dbReference>
<dbReference type="OrthoDB" id="496981at2759"/>
<dbReference type="Pfam" id="PF00300">
    <property type="entry name" value="His_Phos_1"/>
    <property type="match status" value="1"/>
</dbReference>
<dbReference type="PANTHER" id="PTHR48100">
    <property type="entry name" value="BROAD-SPECIFICITY PHOSPHATASE YOR283W-RELATED"/>
    <property type="match status" value="1"/>
</dbReference>
<dbReference type="AlphaFoldDB" id="A0A427Y5Y6"/>
<dbReference type="RefSeq" id="XP_028479275.1">
    <property type="nucleotide sequence ID" value="XM_028620303.1"/>
</dbReference>
<protein>
    <recommendedName>
        <fullName evidence="3">Phosphoglycerate mutase</fullName>
    </recommendedName>
</protein>
<dbReference type="InterPro" id="IPR013078">
    <property type="entry name" value="His_Pase_superF_clade-1"/>
</dbReference>
<dbReference type="SMART" id="SM00855">
    <property type="entry name" value="PGAM"/>
    <property type="match status" value="1"/>
</dbReference>
<proteinExistence type="predicted"/>
<dbReference type="GO" id="GO:0016791">
    <property type="term" value="F:phosphatase activity"/>
    <property type="evidence" value="ECO:0007669"/>
    <property type="project" value="TreeGrafter"/>
</dbReference>
<sequence length="215" mass="24297">MLHLPTKKRIYLVRHAQAEHNVFSDWEIRDPTLTKVGQRQASGLHPATRDGVQRSAELLVCSPLRRTMETMLLGFPDLKTRLETTGKPVVLLDLAQEAGDLPCDTPLHPPEHLAASNNGMFSDLDFSGLSPDYASKQGIYDPDNCAERAKLVRHWLRARPEREIVLVAHGDILRYMVDGHHSSRPWRNAELVEWTFASHDDPDALLVLPEAHPRL</sequence>
<organism evidence="1 2">
    <name type="scientific">Apiotrichum porosum</name>
    <dbReference type="NCBI Taxonomy" id="105984"/>
    <lineage>
        <taxon>Eukaryota</taxon>
        <taxon>Fungi</taxon>
        <taxon>Dikarya</taxon>
        <taxon>Basidiomycota</taxon>
        <taxon>Agaricomycotina</taxon>
        <taxon>Tremellomycetes</taxon>
        <taxon>Trichosporonales</taxon>
        <taxon>Trichosporonaceae</taxon>
        <taxon>Apiotrichum</taxon>
    </lineage>
</organism>
<evidence type="ECO:0008006" key="3">
    <source>
        <dbReference type="Google" id="ProtNLM"/>
    </source>
</evidence>
<dbReference type="EMBL" id="RSCE01000002">
    <property type="protein sequence ID" value="RSH86490.1"/>
    <property type="molecule type" value="Genomic_DNA"/>
</dbReference>